<dbReference type="RefSeq" id="WP_377024254.1">
    <property type="nucleotide sequence ID" value="NZ_JBHLTS010000059.1"/>
</dbReference>
<dbReference type="PANTHER" id="PTHR43135:SF3">
    <property type="entry name" value="ALPHA-D-RIBOSE 1-METHYLPHOSPHONATE 5-TRIPHOSPHATE DIPHOSPHATASE"/>
    <property type="match status" value="1"/>
</dbReference>
<dbReference type="Gene3D" id="2.30.40.10">
    <property type="entry name" value="Urease, subunit C, domain 1"/>
    <property type="match status" value="1"/>
</dbReference>
<reference evidence="3 4" key="1">
    <citation type="submission" date="2024-09" db="EMBL/GenBank/DDBJ databases">
        <authorList>
            <person name="Sun Q."/>
            <person name="Mori K."/>
        </authorList>
    </citation>
    <scope>NUCLEOTIDE SEQUENCE [LARGE SCALE GENOMIC DNA]</scope>
    <source>
        <strain evidence="3 4">NCAIM B.02415</strain>
    </source>
</reference>
<evidence type="ECO:0000313" key="4">
    <source>
        <dbReference type="Proteomes" id="UP001589828"/>
    </source>
</evidence>
<comment type="caution">
    <text evidence="3">The sequence shown here is derived from an EMBL/GenBank/DDBJ whole genome shotgun (WGS) entry which is preliminary data.</text>
</comment>
<dbReference type="InterPro" id="IPR006680">
    <property type="entry name" value="Amidohydro-rel"/>
</dbReference>
<dbReference type="Gene3D" id="1.20.58.520">
    <property type="entry name" value="Amidohydrolase"/>
    <property type="match status" value="1"/>
</dbReference>
<evidence type="ECO:0000256" key="1">
    <source>
        <dbReference type="SAM" id="SignalP"/>
    </source>
</evidence>
<proteinExistence type="predicted"/>
<evidence type="ECO:0000313" key="3">
    <source>
        <dbReference type="EMBL" id="MFC0516472.1"/>
    </source>
</evidence>
<protein>
    <submittedName>
        <fullName evidence="3">Amidohydrolase family protein</fullName>
    </submittedName>
</protein>
<organism evidence="3 4">
    <name type="scientific">Mucilaginibacter angelicae</name>
    <dbReference type="NCBI Taxonomy" id="869718"/>
    <lineage>
        <taxon>Bacteria</taxon>
        <taxon>Pseudomonadati</taxon>
        <taxon>Bacteroidota</taxon>
        <taxon>Sphingobacteriia</taxon>
        <taxon>Sphingobacteriales</taxon>
        <taxon>Sphingobacteriaceae</taxon>
        <taxon>Mucilaginibacter</taxon>
    </lineage>
</organism>
<dbReference type="Gene3D" id="3.40.50.10910">
    <property type="entry name" value="Amidohydrolase"/>
    <property type="match status" value="1"/>
</dbReference>
<dbReference type="PANTHER" id="PTHR43135">
    <property type="entry name" value="ALPHA-D-RIBOSE 1-METHYLPHOSPHONATE 5-TRIPHOSPHATE DIPHOSPHATASE"/>
    <property type="match status" value="1"/>
</dbReference>
<feature type="signal peptide" evidence="1">
    <location>
        <begin position="1"/>
        <end position="22"/>
    </location>
</feature>
<dbReference type="SUPFAM" id="SSF51556">
    <property type="entry name" value="Metallo-dependent hydrolases"/>
    <property type="match status" value="1"/>
</dbReference>
<dbReference type="SUPFAM" id="SSF51338">
    <property type="entry name" value="Composite domain of metallo-dependent hydrolases"/>
    <property type="match status" value="1"/>
</dbReference>
<dbReference type="Pfam" id="PF01979">
    <property type="entry name" value="Amidohydro_1"/>
    <property type="match status" value="1"/>
</dbReference>
<dbReference type="InterPro" id="IPR051781">
    <property type="entry name" value="Metallo-dep_Hydrolase"/>
</dbReference>
<dbReference type="Gene3D" id="3.30.110.90">
    <property type="entry name" value="Amidohydrolase"/>
    <property type="match status" value="1"/>
</dbReference>
<sequence length="426" mass="46269">MRWIRPLLLFIPSLLLCDFSHAQVSLGRMALTGLTIIDANYRLSLAGQTVIIDSAVIREVFKDGTRPIPASYHILSLKGKYLLPGLIDTHVHFATDPSGTDNRAHTLSVLQQMLYSGITTVRDMAGDARTLAGLSRDALMGDIVSPYIYYSALMAGPAFFSDPRTGSSTKGAIAGKMPYMLAVTDSTNMPLAVAAAKGTGATGIKLYADLSPGLAGKIISEATRQGMIVWGHAWLQMAKPSDLVKAGIGSISHAPLLVHEKFDKIPDSWKNQRHTKEFWDNTVSQMADLFNLMKQHGTILDATLLTYKKWAETDTAMQYDYEIGKRITANAYKAGVEICAGTDDDQEEFVQNEIKLLVNDAGFTPIDAIISATLNGTKALHIDSTKGTISPGKAADLLVLNKNPLEDISNLTSVYMVFKGGLIFKK</sequence>
<name>A0ABV6LAG9_9SPHI</name>
<gene>
    <name evidence="3" type="ORF">ACFFGT_19850</name>
</gene>
<dbReference type="EMBL" id="JBHLTS010000059">
    <property type="protein sequence ID" value="MFC0516472.1"/>
    <property type="molecule type" value="Genomic_DNA"/>
</dbReference>
<feature type="chain" id="PRO_5046319581" evidence="1">
    <location>
        <begin position="23"/>
        <end position="426"/>
    </location>
</feature>
<keyword evidence="1" id="KW-0732">Signal</keyword>
<keyword evidence="4" id="KW-1185">Reference proteome</keyword>
<dbReference type="InterPro" id="IPR011059">
    <property type="entry name" value="Metal-dep_hydrolase_composite"/>
</dbReference>
<feature type="domain" description="Amidohydrolase-related" evidence="2">
    <location>
        <begin position="81"/>
        <end position="421"/>
    </location>
</feature>
<dbReference type="Proteomes" id="UP001589828">
    <property type="component" value="Unassembled WGS sequence"/>
</dbReference>
<dbReference type="InterPro" id="IPR032466">
    <property type="entry name" value="Metal_Hydrolase"/>
</dbReference>
<evidence type="ECO:0000259" key="2">
    <source>
        <dbReference type="Pfam" id="PF01979"/>
    </source>
</evidence>
<accession>A0ABV6LAG9</accession>